<accession>A0A1M6A0N2</accession>
<evidence type="ECO:0008006" key="3">
    <source>
        <dbReference type="Google" id="ProtNLM"/>
    </source>
</evidence>
<sequence>MKLAENRRSVLKPLSHEHNEVLIRCFRIGKGLQMNVSTSRIKNYADWLKKDYLDPHFEMERKYVFPILGNQNFRVKRALANHRRLNRLFDETANLNIVLNKIEEEIGSYIRFEERILYNEIEKVASAEELNRLEKLHDDIGVSEDAWNDKFWVS</sequence>
<reference evidence="2" key="1">
    <citation type="submission" date="2016-11" db="EMBL/GenBank/DDBJ databases">
        <authorList>
            <person name="Varghese N."/>
            <person name="Submissions S."/>
        </authorList>
    </citation>
    <scope>NUCLEOTIDE SEQUENCE [LARGE SCALE GENOMIC DNA]</scope>
    <source>
        <strain evidence="2">DSM 26349</strain>
    </source>
</reference>
<dbReference type="AlphaFoldDB" id="A0A1M6A0N2"/>
<evidence type="ECO:0000313" key="1">
    <source>
        <dbReference type="EMBL" id="SHI30067.1"/>
    </source>
</evidence>
<keyword evidence="2" id="KW-1185">Reference proteome</keyword>
<name>A0A1M6A0N2_9FLAO</name>
<organism evidence="1 2">
    <name type="scientific">Aequorivita viscosa</name>
    <dbReference type="NCBI Taxonomy" id="797419"/>
    <lineage>
        <taxon>Bacteria</taxon>
        <taxon>Pseudomonadati</taxon>
        <taxon>Bacteroidota</taxon>
        <taxon>Flavobacteriia</taxon>
        <taxon>Flavobacteriales</taxon>
        <taxon>Flavobacteriaceae</taxon>
        <taxon>Aequorivita</taxon>
    </lineage>
</organism>
<proteinExistence type="predicted"/>
<dbReference type="OrthoDB" id="9793254at2"/>
<evidence type="ECO:0000313" key="2">
    <source>
        <dbReference type="Proteomes" id="UP000184172"/>
    </source>
</evidence>
<dbReference type="RefSeq" id="WP_073213607.1">
    <property type="nucleotide sequence ID" value="NZ_FNNS01000002.1"/>
</dbReference>
<dbReference type="Proteomes" id="UP000184172">
    <property type="component" value="Unassembled WGS sequence"/>
</dbReference>
<gene>
    <name evidence="1" type="ORF">SAMN04487908_10127</name>
</gene>
<dbReference type="STRING" id="797419.SAMN05216556_10227"/>
<protein>
    <recommendedName>
        <fullName evidence="3">Hemerythrin HHE cation binding domain-containing protein</fullName>
    </recommendedName>
</protein>
<dbReference type="EMBL" id="FQYV01000001">
    <property type="protein sequence ID" value="SHI30067.1"/>
    <property type="molecule type" value="Genomic_DNA"/>
</dbReference>